<keyword evidence="3" id="KW-1185">Reference proteome</keyword>
<proteinExistence type="predicted"/>
<accession>A0A6A5WSB0</accession>
<organism evidence="2 3">
    <name type="scientific">Amniculicola lignicola CBS 123094</name>
    <dbReference type="NCBI Taxonomy" id="1392246"/>
    <lineage>
        <taxon>Eukaryota</taxon>
        <taxon>Fungi</taxon>
        <taxon>Dikarya</taxon>
        <taxon>Ascomycota</taxon>
        <taxon>Pezizomycotina</taxon>
        <taxon>Dothideomycetes</taxon>
        <taxon>Pleosporomycetidae</taxon>
        <taxon>Pleosporales</taxon>
        <taxon>Amniculicolaceae</taxon>
        <taxon>Amniculicola</taxon>
    </lineage>
</organism>
<sequence>MSSTNKWKGRASKTAQQVAASEEDAQHRMLERTPSPIMYDTIEFKIRPPTLAGDALSKVHDGEAEQAEDEDTHDEVTSGITASSDNNKNKAIANTPLHGSKQPSKKRPAPLESAPADLSREDRAKEREKSRQKAMAEMELKKQQQKAERDRKKEEGEGARQESEYNRGVGFGATKPRIEAAEAGKIRQEMEEAEPQKKRPSGGPKLVESREGEDSVQPPRSKEGASTVFTTSRRNSGNIEVINDSEDETDGEGNYIIDPMTGGIKKRKKRTGGGV</sequence>
<evidence type="ECO:0000313" key="2">
    <source>
        <dbReference type="EMBL" id="KAF2000446.1"/>
    </source>
</evidence>
<feature type="region of interest" description="Disordered" evidence="1">
    <location>
        <begin position="53"/>
        <end position="275"/>
    </location>
</feature>
<evidence type="ECO:0000256" key="1">
    <source>
        <dbReference type="SAM" id="MobiDB-lite"/>
    </source>
</evidence>
<name>A0A6A5WSB0_9PLEO</name>
<dbReference type="Proteomes" id="UP000799779">
    <property type="component" value="Unassembled WGS sequence"/>
</dbReference>
<evidence type="ECO:0000313" key="3">
    <source>
        <dbReference type="Proteomes" id="UP000799779"/>
    </source>
</evidence>
<feature type="compositionally biased region" description="Basic and acidic residues" evidence="1">
    <location>
        <begin position="176"/>
        <end position="197"/>
    </location>
</feature>
<gene>
    <name evidence="2" type="ORF">P154DRAFT_576123</name>
</gene>
<feature type="compositionally biased region" description="Acidic residues" evidence="1">
    <location>
        <begin position="64"/>
        <end position="73"/>
    </location>
</feature>
<feature type="compositionally biased region" description="Basic and acidic residues" evidence="1">
    <location>
        <begin position="118"/>
        <end position="165"/>
    </location>
</feature>
<dbReference type="AlphaFoldDB" id="A0A6A5WSB0"/>
<feature type="compositionally biased region" description="Basic residues" evidence="1">
    <location>
        <begin position="264"/>
        <end position="275"/>
    </location>
</feature>
<protein>
    <submittedName>
        <fullName evidence="2">Uncharacterized protein</fullName>
    </submittedName>
</protein>
<feature type="region of interest" description="Disordered" evidence="1">
    <location>
        <begin position="1"/>
        <end position="34"/>
    </location>
</feature>
<feature type="compositionally biased region" description="Polar residues" evidence="1">
    <location>
        <begin position="227"/>
        <end position="238"/>
    </location>
</feature>
<dbReference type="EMBL" id="ML977589">
    <property type="protein sequence ID" value="KAF2000446.1"/>
    <property type="molecule type" value="Genomic_DNA"/>
</dbReference>
<reference evidence="2" key="1">
    <citation type="journal article" date="2020" name="Stud. Mycol.">
        <title>101 Dothideomycetes genomes: a test case for predicting lifestyles and emergence of pathogens.</title>
        <authorList>
            <person name="Haridas S."/>
            <person name="Albert R."/>
            <person name="Binder M."/>
            <person name="Bloem J."/>
            <person name="Labutti K."/>
            <person name="Salamov A."/>
            <person name="Andreopoulos B."/>
            <person name="Baker S."/>
            <person name="Barry K."/>
            <person name="Bills G."/>
            <person name="Bluhm B."/>
            <person name="Cannon C."/>
            <person name="Castanera R."/>
            <person name="Culley D."/>
            <person name="Daum C."/>
            <person name="Ezra D."/>
            <person name="Gonzalez J."/>
            <person name="Henrissat B."/>
            <person name="Kuo A."/>
            <person name="Liang C."/>
            <person name="Lipzen A."/>
            <person name="Lutzoni F."/>
            <person name="Magnuson J."/>
            <person name="Mondo S."/>
            <person name="Nolan M."/>
            <person name="Ohm R."/>
            <person name="Pangilinan J."/>
            <person name="Park H.-J."/>
            <person name="Ramirez L."/>
            <person name="Alfaro M."/>
            <person name="Sun H."/>
            <person name="Tritt A."/>
            <person name="Yoshinaga Y."/>
            <person name="Zwiers L.-H."/>
            <person name="Turgeon B."/>
            <person name="Goodwin S."/>
            <person name="Spatafora J."/>
            <person name="Crous P."/>
            <person name="Grigoriev I."/>
        </authorList>
    </citation>
    <scope>NUCLEOTIDE SEQUENCE</scope>
    <source>
        <strain evidence="2">CBS 123094</strain>
    </source>
</reference>